<dbReference type="Pfam" id="PF13202">
    <property type="entry name" value="EF-hand_5"/>
    <property type="match status" value="1"/>
</dbReference>
<evidence type="ECO:0000313" key="5">
    <source>
        <dbReference type="Proteomes" id="UP001497482"/>
    </source>
</evidence>
<dbReference type="SUPFAM" id="SSF47473">
    <property type="entry name" value="EF-hand"/>
    <property type="match status" value="1"/>
</dbReference>
<protein>
    <recommendedName>
        <fullName evidence="3">EF-hand domain-containing protein</fullName>
    </recommendedName>
</protein>
<keyword evidence="2" id="KW-0106">Calcium</keyword>
<name>A0AAV2MCZ0_KNICA</name>
<dbReference type="GO" id="GO:0048471">
    <property type="term" value="C:perinuclear region of cytoplasm"/>
    <property type="evidence" value="ECO:0007669"/>
    <property type="project" value="TreeGrafter"/>
</dbReference>
<accession>A0AAV2MCZ0</accession>
<dbReference type="PANTHER" id="PTHR11639">
    <property type="entry name" value="S100 CALCIUM-BINDING PROTEIN"/>
    <property type="match status" value="1"/>
</dbReference>
<dbReference type="Pfam" id="PF13499">
    <property type="entry name" value="EF-hand_7"/>
    <property type="match status" value="1"/>
</dbReference>
<dbReference type="Proteomes" id="UP001497482">
    <property type="component" value="Chromosome 7"/>
</dbReference>
<dbReference type="PROSITE" id="PS50222">
    <property type="entry name" value="EF_HAND_2"/>
    <property type="match status" value="2"/>
</dbReference>
<dbReference type="InterPro" id="IPR013787">
    <property type="entry name" value="S100_Ca-bd_sub"/>
</dbReference>
<proteinExistence type="predicted"/>
<dbReference type="InterPro" id="IPR002048">
    <property type="entry name" value="EF_hand_dom"/>
</dbReference>
<evidence type="ECO:0000313" key="4">
    <source>
        <dbReference type="EMBL" id="CAL1611090.1"/>
    </source>
</evidence>
<dbReference type="Gene3D" id="1.10.238.10">
    <property type="entry name" value="EF-hand"/>
    <property type="match status" value="2"/>
</dbReference>
<organism evidence="4 5">
    <name type="scientific">Knipowitschia caucasica</name>
    <name type="common">Caucasian dwarf goby</name>
    <name type="synonym">Pomatoschistus caucasicus</name>
    <dbReference type="NCBI Taxonomy" id="637954"/>
    <lineage>
        <taxon>Eukaryota</taxon>
        <taxon>Metazoa</taxon>
        <taxon>Chordata</taxon>
        <taxon>Craniata</taxon>
        <taxon>Vertebrata</taxon>
        <taxon>Euteleostomi</taxon>
        <taxon>Actinopterygii</taxon>
        <taxon>Neopterygii</taxon>
        <taxon>Teleostei</taxon>
        <taxon>Neoteleostei</taxon>
        <taxon>Acanthomorphata</taxon>
        <taxon>Gobiaria</taxon>
        <taxon>Gobiiformes</taxon>
        <taxon>Gobioidei</taxon>
        <taxon>Gobiidae</taxon>
        <taxon>Gobiinae</taxon>
        <taxon>Knipowitschia</taxon>
    </lineage>
</organism>
<dbReference type="InterPro" id="IPR034325">
    <property type="entry name" value="S-100_dom"/>
</dbReference>
<reference evidence="4 5" key="1">
    <citation type="submission" date="2024-04" db="EMBL/GenBank/DDBJ databases">
        <authorList>
            <person name="Waldvogel A.-M."/>
            <person name="Schoenle A."/>
        </authorList>
    </citation>
    <scope>NUCLEOTIDE SEQUENCE [LARGE SCALE GENOMIC DNA]</scope>
</reference>
<evidence type="ECO:0000256" key="1">
    <source>
        <dbReference type="ARBA" id="ARBA00022723"/>
    </source>
</evidence>
<gene>
    <name evidence="4" type="ORF">KC01_LOCUS37569</name>
</gene>
<sequence length="258" mass="29332">MNHSCYVSEWVVLRSLRGDRSTALYCIPSLFYNLQQLQACSHNNSKKMSRLEQIITTMVEVFMEYAAEEEGGKKGQLSTNELKLLLEKEIQSQDFKDKINAEDIEEAMGKLDKNHDGEINFREFTTCISMLAKCYFHKKTGRGGRKGKGKVHRLAYPHTLLHQATATVMQSGQEELGEVLMSALLINKTFLDNATNGAISKDKAMKLLRKEMGNQAKNDEVEKLFNTLDTDKSGALDFEEFMRLVGLTARMFHEMMKA</sequence>
<dbReference type="GO" id="GO:0048306">
    <property type="term" value="F:calcium-dependent protein binding"/>
    <property type="evidence" value="ECO:0007669"/>
    <property type="project" value="TreeGrafter"/>
</dbReference>
<dbReference type="GO" id="GO:0005509">
    <property type="term" value="F:calcium ion binding"/>
    <property type="evidence" value="ECO:0007669"/>
    <property type="project" value="InterPro"/>
</dbReference>
<dbReference type="Pfam" id="PF01023">
    <property type="entry name" value="S_100"/>
    <property type="match status" value="1"/>
</dbReference>
<dbReference type="PROSITE" id="PS00018">
    <property type="entry name" value="EF_HAND_1"/>
    <property type="match status" value="2"/>
</dbReference>
<dbReference type="SMART" id="SM00054">
    <property type="entry name" value="EFh"/>
    <property type="match status" value="2"/>
</dbReference>
<dbReference type="InterPro" id="IPR011992">
    <property type="entry name" value="EF-hand-dom_pair"/>
</dbReference>
<evidence type="ECO:0000256" key="2">
    <source>
        <dbReference type="ARBA" id="ARBA00022837"/>
    </source>
</evidence>
<feature type="domain" description="EF-hand" evidence="3">
    <location>
        <begin position="216"/>
        <end position="251"/>
    </location>
</feature>
<dbReference type="PANTHER" id="PTHR11639:SF126">
    <property type="entry name" value="S100 CALCIUM-BINDING PROTEIN W"/>
    <property type="match status" value="1"/>
</dbReference>
<evidence type="ECO:0000259" key="3">
    <source>
        <dbReference type="PROSITE" id="PS50222"/>
    </source>
</evidence>
<dbReference type="SMART" id="SM01394">
    <property type="entry name" value="S_100"/>
    <property type="match status" value="1"/>
</dbReference>
<keyword evidence="5" id="KW-1185">Reference proteome</keyword>
<dbReference type="AlphaFoldDB" id="A0AAV2MCZ0"/>
<keyword evidence="1" id="KW-0479">Metal-binding</keyword>
<dbReference type="GO" id="GO:0005615">
    <property type="term" value="C:extracellular space"/>
    <property type="evidence" value="ECO:0007669"/>
    <property type="project" value="TreeGrafter"/>
</dbReference>
<feature type="domain" description="EF-hand" evidence="3">
    <location>
        <begin position="99"/>
        <end position="134"/>
    </location>
</feature>
<dbReference type="InterPro" id="IPR018247">
    <property type="entry name" value="EF_Hand_1_Ca_BS"/>
</dbReference>
<dbReference type="EMBL" id="OZ035829">
    <property type="protein sequence ID" value="CAL1611090.1"/>
    <property type="molecule type" value="Genomic_DNA"/>
</dbReference>
<dbReference type="CDD" id="cd00213">
    <property type="entry name" value="S-100"/>
    <property type="match status" value="1"/>
</dbReference>
<dbReference type="GO" id="GO:0046914">
    <property type="term" value="F:transition metal ion binding"/>
    <property type="evidence" value="ECO:0007669"/>
    <property type="project" value="InterPro"/>
</dbReference>